<feature type="compositionally biased region" description="Basic and acidic residues" evidence="1">
    <location>
        <begin position="1"/>
        <end position="16"/>
    </location>
</feature>
<proteinExistence type="predicted"/>
<sequence>MVDDKNSVHAETRLADDNGSQKSQTDLAKEIPDQVIIDGVAEANVAAIKTQDEMFGSLLDIKA</sequence>
<evidence type="ECO:0000313" key="2">
    <source>
        <dbReference type="EMBL" id="QOP46715.1"/>
    </source>
</evidence>
<dbReference type="Proteomes" id="UP000593580">
    <property type="component" value="Chromosome"/>
</dbReference>
<reference evidence="2 3" key="1">
    <citation type="submission" date="2019-07" db="EMBL/GenBank/DDBJ databases">
        <title>Sulfurimonas paralvinellae sp. nov., a novel mesophilic, hydrogen- and sulfur-oxidizing chemolithoautotroph within the Epsilonproteo- bacteria isolated from a deep-sea hydrothermal vent polychaete nest, reclassification of Thiomicrospira denitrificans as Sulfurimonas denitrificans comb. nov. and emended description of the genus Sulfurimonas.</title>
        <authorList>
            <person name="Wang S."/>
            <person name="Jiang L."/>
            <person name="Shao Z."/>
        </authorList>
    </citation>
    <scope>NUCLEOTIDE SEQUENCE [LARGE SCALE GENOMIC DNA]</scope>
    <source>
        <strain evidence="2 3">GO25</strain>
    </source>
</reference>
<accession>A0A7M1BAM6</accession>
<evidence type="ECO:0000256" key="1">
    <source>
        <dbReference type="SAM" id="MobiDB-lite"/>
    </source>
</evidence>
<keyword evidence="3" id="KW-1185">Reference proteome</keyword>
<dbReference type="EMBL" id="CP041406">
    <property type="protein sequence ID" value="QOP46715.1"/>
    <property type="molecule type" value="Genomic_DNA"/>
</dbReference>
<gene>
    <name evidence="2" type="ORF">FM071_04820</name>
</gene>
<dbReference type="AlphaFoldDB" id="A0A7M1BAM6"/>
<organism evidence="2 3">
    <name type="scientific">Sulfurimonas paralvinellae</name>
    <dbReference type="NCBI Taxonomy" id="317658"/>
    <lineage>
        <taxon>Bacteria</taxon>
        <taxon>Pseudomonadati</taxon>
        <taxon>Campylobacterota</taxon>
        <taxon>Epsilonproteobacteria</taxon>
        <taxon>Campylobacterales</taxon>
        <taxon>Sulfurimonadaceae</taxon>
        <taxon>Sulfurimonas</taxon>
    </lineage>
</organism>
<protein>
    <recommendedName>
        <fullName evidence="4">Flagellar basal-body/hook protein C-terminal domain-containing protein</fullName>
    </recommendedName>
</protein>
<dbReference type="KEGG" id="spal:FM071_04820"/>
<evidence type="ECO:0008006" key="4">
    <source>
        <dbReference type="Google" id="ProtNLM"/>
    </source>
</evidence>
<feature type="region of interest" description="Disordered" evidence="1">
    <location>
        <begin position="1"/>
        <end position="27"/>
    </location>
</feature>
<name>A0A7M1BAM6_9BACT</name>
<evidence type="ECO:0000313" key="3">
    <source>
        <dbReference type="Proteomes" id="UP000593580"/>
    </source>
</evidence>